<feature type="domain" description="Condensation" evidence="1">
    <location>
        <begin position="15"/>
        <end position="167"/>
    </location>
</feature>
<gene>
    <name evidence="2" type="ORF">GA0070215_1602</name>
</gene>
<feature type="non-terminal residue" evidence="2">
    <location>
        <position position="1"/>
    </location>
</feature>
<dbReference type="Gene3D" id="3.30.559.30">
    <property type="entry name" value="Nonribosomal peptide synthetase, condensation domain"/>
    <property type="match status" value="1"/>
</dbReference>
<dbReference type="GO" id="GO:0003824">
    <property type="term" value="F:catalytic activity"/>
    <property type="evidence" value="ECO:0007669"/>
    <property type="project" value="InterPro"/>
</dbReference>
<reference evidence="3" key="1">
    <citation type="submission" date="2016-06" db="EMBL/GenBank/DDBJ databases">
        <authorList>
            <person name="Varghese N."/>
        </authorList>
    </citation>
    <scope>NUCLEOTIDE SEQUENCE [LARGE SCALE GENOMIC DNA]</scope>
    <source>
        <strain evidence="3">DSM 45555</strain>
    </source>
</reference>
<organism evidence="2 3">
    <name type="scientific">Micromonospora marina</name>
    <dbReference type="NCBI Taxonomy" id="307120"/>
    <lineage>
        <taxon>Bacteria</taxon>
        <taxon>Bacillati</taxon>
        <taxon>Actinomycetota</taxon>
        <taxon>Actinomycetes</taxon>
        <taxon>Micromonosporales</taxon>
        <taxon>Micromonosporaceae</taxon>
        <taxon>Micromonospora</taxon>
    </lineage>
</organism>
<evidence type="ECO:0000313" key="2">
    <source>
        <dbReference type="EMBL" id="SCF46859.1"/>
    </source>
</evidence>
<protein>
    <submittedName>
        <fullName evidence="2">Condensation domain-containing protein</fullName>
    </submittedName>
</protein>
<dbReference type="InterPro" id="IPR001242">
    <property type="entry name" value="Condensation_dom"/>
</dbReference>
<dbReference type="AlphaFoldDB" id="A0A1C5ANP7"/>
<dbReference type="RefSeq" id="WP_244167188.1">
    <property type="nucleotide sequence ID" value="NZ_FMCV01000060.1"/>
</dbReference>
<sequence length="268" mass="29868">TWKHPAPTLHQTHDEHTRLRNAANLQTQRTYWREQLRDLSRQGKGPAAAPLEQALAWGPKAGHTLTVTPAVLDRWDRTARDQRFSRSSYFVAAFASALRAIHGQDDIALLMVVAQRGSRVLDSAFTTRLNLNCVRVRFDGPHDDKLVLRVDETIRDLMRAQDVPFAETADDPAAGLSGEVVASLPTFVFQDNVVVPLELPGCRAEEVVDPYAREVPNGLTVEVLPRVDHALLRVTIRTDYLPYSFAEELNHHMLRFLEDGPAGAPTAG</sequence>
<dbReference type="Pfam" id="PF00668">
    <property type="entry name" value="Condensation"/>
    <property type="match status" value="1"/>
</dbReference>
<evidence type="ECO:0000313" key="3">
    <source>
        <dbReference type="Proteomes" id="UP000198551"/>
    </source>
</evidence>
<dbReference type="EMBL" id="FMCV01000060">
    <property type="protein sequence ID" value="SCF46859.1"/>
    <property type="molecule type" value="Genomic_DNA"/>
</dbReference>
<name>A0A1C5ANP7_9ACTN</name>
<proteinExistence type="predicted"/>
<dbReference type="SUPFAM" id="SSF52777">
    <property type="entry name" value="CoA-dependent acyltransferases"/>
    <property type="match status" value="1"/>
</dbReference>
<evidence type="ECO:0000259" key="1">
    <source>
        <dbReference type="Pfam" id="PF00668"/>
    </source>
</evidence>
<accession>A0A1C5ANP7</accession>
<keyword evidence="3" id="KW-1185">Reference proteome</keyword>
<dbReference type="Proteomes" id="UP000198551">
    <property type="component" value="Unassembled WGS sequence"/>
</dbReference>